<dbReference type="EMBL" id="PFBO01000071">
    <property type="protein sequence ID" value="PIT90450.1"/>
    <property type="molecule type" value="Genomic_DNA"/>
</dbReference>
<name>A0A2M6WCD2_9BACT</name>
<dbReference type="AlphaFoldDB" id="A0A2M6WCD2"/>
<comment type="caution">
    <text evidence="1">The sequence shown here is derived from an EMBL/GenBank/DDBJ whole genome shotgun (WGS) entry which is preliminary data.</text>
</comment>
<gene>
    <name evidence="1" type="ORF">COU22_02130</name>
</gene>
<reference evidence="2" key="1">
    <citation type="submission" date="2017-09" db="EMBL/GenBank/DDBJ databases">
        <title>Depth-based differentiation of microbial function through sediment-hosted aquifers and enrichment of novel symbionts in the deep terrestrial subsurface.</title>
        <authorList>
            <person name="Probst A.J."/>
            <person name="Ladd B."/>
            <person name="Jarett J.K."/>
            <person name="Geller-Mcgrath D.E."/>
            <person name="Sieber C.M.K."/>
            <person name="Emerson J.B."/>
            <person name="Anantharaman K."/>
            <person name="Thomas B.C."/>
            <person name="Malmstrom R."/>
            <person name="Stieglmeier M."/>
            <person name="Klingl A."/>
            <person name="Woyke T."/>
            <person name="Ryan C.M."/>
            <person name="Banfield J.F."/>
        </authorList>
    </citation>
    <scope>NUCLEOTIDE SEQUENCE [LARGE SCALE GENOMIC DNA]</scope>
</reference>
<accession>A0A2M6WCD2</accession>
<sequence length="178" mass="19712">MNMNNVDQLKQILENIEIQVQKCKVLLEGGTLRPSESADYSTKASELGKMSSEGKDKIIEGVFDGQKMIGPDGKEYSVPANYISKSKLVEGDILKLSIDEAGSFVYKQIGPVDRERLVGKLIKDETSGEYRVMVEDKTYKVILASVTYFKGSEGDETVILVPKGVESQWAAIENIIKK</sequence>
<organism evidence="1 2">
    <name type="scientific">Candidatus Komeilibacteria bacterium CG10_big_fil_rev_8_21_14_0_10_41_13</name>
    <dbReference type="NCBI Taxonomy" id="1974476"/>
    <lineage>
        <taxon>Bacteria</taxon>
        <taxon>Candidatus Komeiliibacteriota</taxon>
    </lineage>
</organism>
<protein>
    <recommendedName>
        <fullName evidence="3">50S ribosomal protein L7/L12</fullName>
    </recommendedName>
</protein>
<dbReference type="Proteomes" id="UP000230543">
    <property type="component" value="Unassembled WGS sequence"/>
</dbReference>
<evidence type="ECO:0000313" key="1">
    <source>
        <dbReference type="EMBL" id="PIT90450.1"/>
    </source>
</evidence>
<evidence type="ECO:0000313" key="2">
    <source>
        <dbReference type="Proteomes" id="UP000230543"/>
    </source>
</evidence>
<proteinExistence type="predicted"/>
<evidence type="ECO:0008006" key="3">
    <source>
        <dbReference type="Google" id="ProtNLM"/>
    </source>
</evidence>